<reference evidence="11" key="3">
    <citation type="submission" date="2021-02" db="UniProtKB">
        <authorList>
            <consortium name="EnsemblMetazoa"/>
        </authorList>
    </citation>
    <scope>IDENTIFICATION</scope>
    <source>
        <strain evidence="11">USDA</strain>
    </source>
</reference>
<dbReference type="STRING" id="121224.E0VYT5"/>
<keyword evidence="6" id="KW-0539">Nucleus</keyword>
<dbReference type="Pfam" id="PF00249">
    <property type="entry name" value="Myb_DNA-binding"/>
    <property type="match status" value="1"/>
</dbReference>
<dbReference type="FunFam" id="1.10.10.60:FF:000016">
    <property type="entry name" value="Transcriptional activator Myb isoform A"/>
    <property type="match status" value="1"/>
</dbReference>
<evidence type="ECO:0000256" key="6">
    <source>
        <dbReference type="ARBA" id="ARBA00023242"/>
    </source>
</evidence>
<name>E0VYT5_PEDHC</name>
<evidence type="ECO:0000256" key="7">
    <source>
        <dbReference type="SAM" id="MobiDB-lite"/>
    </source>
</evidence>
<keyword evidence="3" id="KW-0805">Transcription regulation</keyword>
<dbReference type="Gene3D" id="1.10.10.60">
    <property type="entry name" value="Homeodomain-like"/>
    <property type="match status" value="3"/>
</dbReference>
<feature type="compositionally biased region" description="Acidic residues" evidence="7">
    <location>
        <begin position="12"/>
        <end position="26"/>
    </location>
</feature>
<evidence type="ECO:0000313" key="11">
    <source>
        <dbReference type="EnsemblMetazoa" id="PHUM518530-PA"/>
    </source>
</evidence>
<dbReference type="GO" id="GO:0000978">
    <property type="term" value="F:RNA polymerase II cis-regulatory region sequence-specific DNA binding"/>
    <property type="evidence" value="ECO:0007669"/>
    <property type="project" value="TreeGrafter"/>
</dbReference>
<feature type="domain" description="Myb-like" evidence="8">
    <location>
        <begin position="148"/>
        <end position="198"/>
    </location>
</feature>
<evidence type="ECO:0000256" key="3">
    <source>
        <dbReference type="ARBA" id="ARBA00023015"/>
    </source>
</evidence>
<dbReference type="InterPro" id="IPR009057">
    <property type="entry name" value="Homeodomain-like_sf"/>
</dbReference>
<dbReference type="RefSeq" id="XP_002431279.1">
    <property type="nucleotide sequence ID" value="XM_002431234.1"/>
</dbReference>
<evidence type="ECO:0000256" key="2">
    <source>
        <dbReference type="ARBA" id="ARBA00022737"/>
    </source>
</evidence>
<proteinExistence type="predicted"/>
<accession>E0VYT5</accession>
<dbReference type="InterPro" id="IPR001005">
    <property type="entry name" value="SANT/Myb"/>
</dbReference>
<feature type="domain" description="HTH myb-type" evidence="9">
    <location>
        <begin position="96"/>
        <end position="151"/>
    </location>
</feature>
<dbReference type="PANTHER" id="PTHR45614:SF25">
    <property type="entry name" value="MYB PROTEIN"/>
    <property type="match status" value="1"/>
</dbReference>
<dbReference type="InterPro" id="IPR017930">
    <property type="entry name" value="Myb_dom"/>
</dbReference>
<dbReference type="OMA" id="KHGENWE"/>
<evidence type="ECO:0000256" key="4">
    <source>
        <dbReference type="ARBA" id="ARBA00023125"/>
    </source>
</evidence>
<evidence type="ECO:0000256" key="1">
    <source>
        <dbReference type="ARBA" id="ARBA00004123"/>
    </source>
</evidence>
<dbReference type="Proteomes" id="UP000009046">
    <property type="component" value="Unassembled WGS sequence"/>
</dbReference>
<sequence length="667" mass="75736">MLAPLHQSGYDSETDEDISVISEDESNSGVIDDVGQPGQGLQKTKKPLNKGRWSKEEDMKLKQLVDEYSERWDLISQHFADRSNMQCQQRWQKVVNPELVKGPWTKEEDEKVVELVRKYGPKKWTLIARQLKGRIGKQCRERWHNHLNPKIKKTAWTEEEDRLIYQAHQSWGNQWAKIAKLLPGRTDNAIKNHWNSTMRRKYEDVRDRNADSRRSRKMKVFRNEVKIKERNRSEGGQGRKIIEYSPHMSVLKSNWPSLNNSQSVQMVPQTPPLNGQNDCRLGTPTKSGQTVVSPLSYLDLELLSNPTTPVKILPNCDEGFQDIDNAIPTRSNSNTTPMKKIWHVPVMTPEKKIVHVPLMTPDRRPVELSELPFNVKGEQIFGARVKQENCEEEFITAGVVTTPMKGTPIKQLPFSPSQFLNSPSLSFDSTSVRRTALNLQSTPVHDDERSSSPLTTPNPMPLQRENDHTTPTKNRRSLTPKTPTPFKNALAEFEKQSGLAKFTPQTPTRLVEDITEIIKKEQDPSDSQYETDTSYITHSSSQSVVSDSGYSSKRKPGTAVGKENALPHKKARKSLVAAWSAISGPGVTEEPFFSETPSKSLIGSETSILFSPPSIVRDTLHDELGANFISDDALHTHSAKGLRIAYTGFKKKKKFFFFYMGDVIYRY</sequence>
<gene>
    <name evidence="11" type="primary">8233264</name>
    <name evidence="10" type="ORF">Phum_PHUM518530</name>
</gene>
<dbReference type="GeneID" id="8233264"/>
<dbReference type="SUPFAM" id="SSF46689">
    <property type="entry name" value="Homeodomain-like"/>
    <property type="match status" value="2"/>
</dbReference>
<dbReference type="PROSITE" id="PS50090">
    <property type="entry name" value="MYB_LIKE"/>
    <property type="match status" value="3"/>
</dbReference>
<dbReference type="CDD" id="cd00167">
    <property type="entry name" value="SANT"/>
    <property type="match status" value="3"/>
</dbReference>
<feature type="region of interest" description="Disordered" evidence="7">
    <location>
        <begin position="436"/>
        <end position="485"/>
    </location>
</feature>
<dbReference type="InParanoid" id="E0VYT5"/>
<reference evidence="10" key="2">
    <citation type="submission" date="2007-04" db="EMBL/GenBank/DDBJ databases">
        <title>The genome of the human body louse.</title>
        <authorList>
            <consortium name="The Human Body Louse Genome Consortium"/>
            <person name="Kirkness E."/>
            <person name="Walenz B."/>
            <person name="Hass B."/>
            <person name="Bruggner R."/>
            <person name="Strausberg R."/>
        </authorList>
    </citation>
    <scope>NUCLEOTIDE SEQUENCE</scope>
    <source>
        <strain evidence="10">USDA</strain>
    </source>
</reference>
<dbReference type="Pfam" id="PF09316">
    <property type="entry name" value="Cmyb_C"/>
    <property type="match status" value="1"/>
</dbReference>
<dbReference type="PANTHER" id="PTHR45614">
    <property type="entry name" value="MYB PROTEIN-RELATED"/>
    <property type="match status" value="1"/>
</dbReference>
<dbReference type="GO" id="GO:0000981">
    <property type="term" value="F:DNA-binding transcription factor activity, RNA polymerase II-specific"/>
    <property type="evidence" value="ECO:0007669"/>
    <property type="project" value="TreeGrafter"/>
</dbReference>
<dbReference type="OrthoDB" id="2143914at2759"/>
<feature type="domain" description="HTH myb-type" evidence="9">
    <location>
        <begin position="152"/>
        <end position="202"/>
    </location>
</feature>
<evidence type="ECO:0000313" key="10">
    <source>
        <dbReference type="EMBL" id="EEB18541.1"/>
    </source>
</evidence>
<feature type="domain" description="Myb-like" evidence="8">
    <location>
        <begin position="45"/>
        <end position="95"/>
    </location>
</feature>
<dbReference type="eggNOG" id="KOG0048">
    <property type="taxonomic scope" value="Eukaryota"/>
</dbReference>
<protein>
    <submittedName>
        <fullName evidence="10 11">Pre-mRNA-splicing factor cef1, putative</fullName>
    </submittedName>
</protein>
<dbReference type="AlphaFoldDB" id="E0VYT5"/>
<dbReference type="VEuPathDB" id="VectorBase:PHUM518530"/>
<feature type="region of interest" description="Disordered" evidence="7">
    <location>
        <begin position="518"/>
        <end position="566"/>
    </location>
</feature>
<dbReference type="SMART" id="SM00717">
    <property type="entry name" value="SANT"/>
    <property type="match status" value="3"/>
</dbReference>
<evidence type="ECO:0000256" key="5">
    <source>
        <dbReference type="ARBA" id="ARBA00023163"/>
    </source>
</evidence>
<dbReference type="CTD" id="8233264"/>
<dbReference type="InterPro" id="IPR015395">
    <property type="entry name" value="C-myb_C"/>
</dbReference>
<feature type="domain" description="HTH myb-type" evidence="9">
    <location>
        <begin position="45"/>
        <end position="95"/>
    </location>
</feature>
<comment type="subcellular location">
    <subcellularLocation>
        <location evidence="1">Nucleus</location>
    </subcellularLocation>
</comment>
<keyword evidence="4" id="KW-0238">DNA-binding</keyword>
<dbReference type="FunCoup" id="E0VYT5">
    <property type="interactions" value="770"/>
</dbReference>
<dbReference type="EMBL" id="AAZO01006298">
    <property type="status" value="NOT_ANNOTATED_CDS"/>
    <property type="molecule type" value="Genomic_DNA"/>
</dbReference>
<dbReference type="PROSITE" id="PS51294">
    <property type="entry name" value="HTH_MYB"/>
    <property type="match status" value="3"/>
</dbReference>
<dbReference type="KEGG" id="phu:Phum_PHUM518530"/>
<keyword evidence="5" id="KW-0804">Transcription</keyword>
<evidence type="ECO:0000259" key="8">
    <source>
        <dbReference type="PROSITE" id="PS50090"/>
    </source>
</evidence>
<feature type="domain" description="Myb-like" evidence="8">
    <location>
        <begin position="96"/>
        <end position="147"/>
    </location>
</feature>
<dbReference type="FunFam" id="1.10.10.60:FF:000010">
    <property type="entry name" value="Transcriptional activator Myb isoform A"/>
    <property type="match status" value="1"/>
</dbReference>
<dbReference type="EnsemblMetazoa" id="PHUM518530-RA">
    <property type="protein sequence ID" value="PHUM518530-PA"/>
    <property type="gene ID" value="PHUM518530"/>
</dbReference>
<reference evidence="10" key="1">
    <citation type="submission" date="2007-04" db="EMBL/GenBank/DDBJ databases">
        <title>Annotation of Pediculus humanus corporis strain USDA.</title>
        <authorList>
            <person name="Kirkness E."/>
            <person name="Hannick L."/>
            <person name="Hass B."/>
            <person name="Bruggner R."/>
            <person name="Lawson D."/>
            <person name="Bidwell S."/>
            <person name="Joardar V."/>
            <person name="Caler E."/>
            <person name="Walenz B."/>
            <person name="Inman J."/>
            <person name="Schobel S."/>
            <person name="Galinsky K."/>
            <person name="Amedeo P."/>
            <person name="Strausberg R."/>
        </authorList>
    </citation>
    <scope>NUCLEOTIDE SEQUENCE</scope>
    <source>
        <strain evidence="10">USDA</strain>
    </source>
</reference>
<evidence type="ECO:0000259" key="9">
    <source>
        <dbReference type="PROSITE" id="PS51294"/>
    </source>
</evidence>
<dbReference type="InterPro" id="IPR050560">
    <property type="entry name" value="MYB_TF"/>
</dbReference>
<keyword evidence="12" id="KW-1185">Reference proteome</keyword>
<dbReference type="HOGENOM" id="CLU_015440_4_0_1"/>
<keyword evidence="2" id="KW-0677">Repeat</keyword>
<dbReference type="EMBL" id="DS235847">
    <property type="protein sequence ID" value="EEB18541.1"/>
    <property type="molecule type" value="Genomic_DNA"/>
</dbReference>
<dbReference type="GO" id="GO:0005634">
    <property type="term" value="C:nucleus"/>
    <property type="evidence" value="ECO:0007669"/>
    <property type="project" value="UniProtKB-SubCell"/>
</dbReference>
<feature type="compositionally biased region" description="Low complexity" evidence="7">
    <location>
        <begin position="532"/>
        <end position="551"/>
    </location>
</feature>
<evidence type="ECO:0000313" key="12">
    <source>
        <dbReference type="Proteomes" id="UP000009046"/>
    </source>
</evidence>
<organism>
    <name type="scientific">Pediculus humanus subsp. corporis</name>
    <name type="common">Body louse</name>
    <dbReference type="NCBI Taxonomy" id="121224"/>
    <lineage>
        <taxon>Eukaryota</taxon>
        <taxon>Metazoa</taxon>
        <taxon>Ecdysozoa</taxon>
        <taxon>Arthropoda</taxon>
        <taxon>Hexapoda</taxon>
        <taxon>Insecta</taxon>
        <taxon>Pterygota</taxon>
        <taxon>Neoptera</taxon>
        <taxon>Paraneoptera</taxon>
        <taxon>Psocodea</taxon>
        <taxon>Troctomorpha</taxon>
        <taxon>Phthiraptera</taxon>
        <taxon>Anoplura</taxon>
        <taxon>Pediculidae</taxon>
        <taxon>Pediculus</taxon>
    </lineage>
</organism>
<dbReference type="Pfam" id="PF13921">
    <property type="entry name" value="Myb_DNA-bind_6"/>
    <property type="match status" value="1"/>
</dbReference>
<feature type="region of interest" description="Disordered" evidence="7">
    <location>
        <begin position="1"/>
        <end position="53"/>
    </location>
</feature>